<dbReference type="EMBL" id="LR797516">
    <property type="protein sequence ID" value="CAB4222234.1"/>
    <property type="molecule type" value="Genomic_DNA"/>
</dbReference>
<dbReference type="EMBL" id="LR797014">
    <property type="protein sequence ID" value="CAB4181025.1"/>
    <property type="molecule type" value="Genomic_DNA"/>
</dbReference>
<proteinExistence type="predicted"/>
<name>A0A6J5T5V6_9CAUD</name>
<sequence>MATTTYLTNPVVLIGIVDITDQCSSATITVGYDALEATAFGDTGHRFVQGLQSVDVSLTVYTSFGAAEMEATFFALLGTGTSTVTISATSGAATATNPKYVISNAMLATFTPYNGTVGELSTYDITLTGGTFVRTIA</sequence>
<reference evidence="2" key="1">
    <citation type="submission" date="2020-05" db="EMBL/GenBank/DDBJ databases">
        <authorList>
            <person name="Chiriac C."/>
            <person name="Salcher M."/>
            <person name="Ghai R."/>
            <person name="Kavagutti S V."/>
        </authorList>
    </citation>
    <scope>NUCLEOTIDE SEQUENCE</scope>
</reference>
<evidence type="ECO:0000313" key="2">
    <source>
        <dbReference type="EMBL" id="CAB4222234.1"/>
    </source>
</evidence>
<evidence type="ECO:0000313" key="1">
    <source>
        <dbReference type="EMBL" id="CAB4181025.1"/>
    </source>
</evidence>
<gene>
    <name evidence="1" type="ORF">UFOVP1056_11</name>
    <name evidence="2" type="ORF">UFOVP1659_8</name>
</gene>
<organism evidence="2">
    <name type="scientific">uncultured Caudovirales phage</name>
    <dbReference type="NCBI Taxonomy" id="2100421"/>
    <lineage>
        <taxon>Viruses</taxon>
        <taxon>Duplodnaviria</taxon>
        <taxon>Heunggongvirae</taxon>
        <taxon>Uroviricota</taxon>
        <taxon>Caudoviricetes</taxon>
        <taxon>Peduoviridae</taxon>
        <taxon>Maltschvirus</taxon>
        <taxon>Maltschvirus maltsch</taxon>
    </lineage>
</organism>
<protein>
    <submittedName>
        <fullName evidence="2">Uncharacterized protein</fullName>
    </submittedName>
</protein>
<accession>A0A6J5T5V6</accession>